<dbReference type="SUPFAM" id="SSF51735">
    <property type="entry name" value="NAD(P)-binding Rossmann-fold domains"/>
    <property type="match status" value="1"/>
</dbReference>
<evidence type="ECO:0000259" key="1">
    <source>
        <dbReference type="Pfam" id="PF01370"/>
    </source>
</evidence>
<feature type="domain" description="NAD-dependent epimerase/dehydratase" evidence="1">
    <location>
        <begin position="36"/>
        <end position="275"/>
    </location>
</feature>
<dbReference type="InterPro" id="IPR036291">
    <property type="entry name" value="NAD(P)-bd_dom_sf"/>
</dbReference>
<dbReference type="Gene3D" id="3.40.50.720">
    <property type="entry name" value="NAD(P)-binding Rossmann-like Domain"/>
    <property type="match status" value="1"/>
</dbReference>
<dbReference type="EMBL" id="MFTT01000021">
    <property type="protein sequence ID" value="OGI69676.1"/>
    <property type="molecule type" value="Genomic_DNA"/>
</dbReference>
<accession>A0A1F6VJE2</accession>
<dbReference type="PANTHER" id="PTHR43245:SF13">
    <property type="entry name" value="UDP-D-APIOSE_UDP-D-XYLOSE SYNTHASE 2"/>
    <property type="match status" value="1"/>
</dbReference>
<reference evidence="2 3" key="1">
    <citation type="journal article" date="2016" name="Nat. Commun.">
        <title>Thousands of microbial genomes shed light on interconnected biogeochemical processes in an aquifer system.</title>
        <authorList>
            <person name="Anantharaman K."/>
            <person name="Brown C.T."/>
            <person name="Hug L.A."/>
            <person name="Sharon I."/>
            <person name="Castelle C.J."/>
            <person name="Probst A.J."/>
            <person name="Thomas B.C."/>
            <person name="Singh A."/>
            <person name="Wilkins M.J."/>
            <person name="Karaoz U."/>
            <person name="Brodie E.L."/>
            <person name="Williams K.H."/>
            <person name="Hubbard S.S."/>
            <person name="Banfield J.F."/>
        </authorList>
    </citation>
    <scope>NUCLEOTIDE SEQUENCE [LARGE SCALE GENOMIC DNA]</scope>
</reference>
<dbReference type="InterPro" id="IPR050177">
    <property type="entry name" value="Lipid_A_modif_metabolic_enz"/>
</dbReference>
<evidence type="ECO:0000313" key="3">
    <source>
        <dbReference type="Proteomes" id="UP000178059"/>
    </source>
</evidence>
<evidence type="ECO:0000313" key="2">
    <source>
        <dbReference type="EMBL" id="OGI69676.1"/>
    </source>
</evidence>
<dbReference type="Pfam" id="PF01370">
    <property type="entry name" value="Epimerase"/>
    <property type="match status" value="1"/>
</dbReference>
<name>A0A1F6VJE2_9BACT</name>
<dbReference type="AlphaFoldDB" id="A0A1F6VJE2"/>
<proteinExistence type="predicted"/>
<dbReference type="InterPro" id="IPR001509">
    <property type="entry name" value="Epimerase_deHydtase"/>
</dbReference>
<gene>
    <name evidence="2" type="ORF">A2824_03095</name>
</gene>
<organism evidence="2 3">
    <name type="scientific">Candidatus Nomurabacteria bacterium RIFCSPHIGHO2_01_FULL_42_16</name>
    <dbReference type="NCBI Taxonomy" id="1801743"/>
    <lineage>
        <taxon>Bacteria</taxon>
        <taxon>Candidatus Nomuraibacteriota</taxon>
    </lineage>
</organism>
<dbReference type="Proteomes" id="UP000178059">
    <property type="component" value="Unassembled WGS sequence"/>
</dbReference>
<dbReference type="STRING" id="1801743.A2824_03095"/>
<protein>
    <recommendedName>
        <fullName evidence="1">NAD-dependent epimerase/dehydratase domain-containing protein</fullName>
    </recommendedName>
</protein>
<dbReference type="PANTHER" id="PTHR43245">
    <property type="entry name" value="BIFUNCTIONAL POLYMYXIN RESISTANCE PROTEIN ARNA"/>
    <property type="match status" value="1"/>
</dbReference>
<comment type="caution">
    <text evidence="2">The sequence shown here is derived from an EMBL/GenBank/DDBJ whole genome shotgun (WGS) entry which is preliminary data.</text>
</comment>
<sequence>MILLNHMDKFNKILEEDAILISKRVNLEELLGKQLIITGASGLIGINFLMSLKEFSRKNKKQKLPQITAIFYNDVPKYFKEILNFENLTIKIGDITDQGFVDSFPEGDYIIHAAGYGQPGKFMQDKIKTIAINTAATLYLLKKLKAGGKFLFLSTSEVYSGLSNPPFRENQIGTTNTTHPRACYIEGKRCCEAICNIYFEKGILARSARLSLAYGPGTKPGDMRVLNSFIEKGLTGKIEMMDQGEAKRTYCYVSDAVEMMWNILLFGRQPVYNVGGFSDVTIAGLANKIGKLLNAEVVTPTNEGEEGTEVSRPNVPPHDRKIIGAPDDVRLDMSLAAEEFKKRKNDYVSLDEGLKKTIEWQKELYKIK</sequence>